<evidence type="ECO:0000313" key="2">
    <source>
        <dbReference type="EMBL" id="KAF4302908.1"/>
    </source>
</evidence>
<sequence>MSPQTTPYTAHAEAFPTIAMKASSAPPQFPNQAHIKNAMRVDELVIHGDKESNGKSQPSYAPTDITDAPHPDVAQQATQEAADALMRLNSSSPNNLATPPASSPPAMHPSMSNHIHEAEPARSDFAMSASPEQLTAGERAETASSYAPSASPAAGATGLPDAEDDIDAAIQSDDDDESGGDPHNREFTCWVHPDCRTKQYTLALSRKMVSDYFGRNKKQTQLVADARWIRACRKHYQRKSYQDSWRTYKGKVVIQQLHRIADQAPGRVAFKVTLKASEERRLSEYVGRLSSADALFDANAPEARATDDANPDRAPLAVLREIKQFVARRETGAPGEGLLRARDCEELVNRAIRMVKDGRCVRLPLFEMLPQFPDPGKASPGRGRARRAVIEDIEANKPVPRKGGGAAKRKGPAGQGGGAAAKKQRV</sequence>
<comment type="caution">
    <text evidence="2">The sequence shown here is derived from an EMBL/GenBank/DDBJ whole genome shotgun (WGS) entry which is preliminary data.</text>
</comment>
<gene>
    <name evidence="2" type="ORF">GTA08_BOTSDO08620</name>
</gene>
<accession>A0A8H4N0T1</accession>
<evidence type="ECO:0008006" key="4">
    <source>
        <dbReference type="Google" id="ProtNLM"/>
    </source>
</evidence>
<dbReference type="Proteomes" id="UP000572817">
    <property type="component" value="Unassembled WGS sequence"/>
</dbReference>
<organism evidence="2 3">
    <name type="scientific">Botryosphaeria dothidea</name>
    <dbReference type="NCBI Taxonomy" id="55169"/>
    <lineage>
        <taxon>Eukaryota</taxon>
        <taxon>Fungi</taxon>
        <taxon>Dikarya</taxon>
        <taxon>Ascomycota</taxon>
        <taxon>Pezizomycotina</taxon>
        <taxon>Dothideomycetes</taxon>
        <taxon>Dothideomycetes incertae sedis</taxon>
        <taxon>Botryosphaeriales</taxon>
        <taxon>Botryosphaeriaceae</taxon>
        <taxon>Botryosphaeria</taxon>
    </lineage>
</organism>
<feature type="region of interest" description="Disordered" evidence="1">
    <location>
        <begin position="46"/>
        <end position="112"/>
    </location>
</feature>
<reference evidence="2" key="1">
    <citation type="submission" date="2020-04" db="EMBL/GenBank/DDBJ databases">
        <title>Genome Assembly and Annotation of Botryosphaeria dothidea sdau 11-99, a Latent Pathogen of Apple Fruit Ring Rot in China.</title>
        <authorList>
            <person name="Yu C."/>
            <person name="Diao Y."/>
            <person name="Lu Q."/>
            <person name="Zhao J."/>
            <person name="Cui S."/>
            <person name="Peng C."/>
            <person name="He B."/>
            <person name="Liu H."/>
        </authorList>
    </citation>
    <scope>NUCLEOTIDE SEQUENCE [LARGE SCALE GENOMIC DNA]</scope>
    <source>
        <strain evidence="2">Sdau11-99</strain>
    </source>
</reference>
<protein>
    <recommendedName>
        <fullName evidence="4">Orp1 like protein</fullName>
    </recommendedName>
</protein>
<dbReference type="AlphaFoldDB" id="A0A8H4N0T1"/>
<feature type="compositionally biased region" description="Low complexity" evidence="1">
    <location>
        <begin position="88"/>
        <end position="100"/>
    </location>
</feature>
<proteinExistence type="predicted"/>
<feature type="region of interest" description="Disordered" evidence="1">
    <location>
        <begin position="124"/>
        <end position="161"/>
    </location>
</feature>
<dbReference type="EMBL" id="WWBZ02000062">
    <property type="protein sequence ID" value="KAF4302908.1"/>
    <property type="molecule type" value="Genomic_DNA"/>
</dbReference>
<feature type="region of interest" description="Disordered" evidence="1">
    <location>
        <begin position="390"/>
        <end position="426"/>
    </location>
</feature>
<evidence type="ECO:0000313" key="3">
    <source>
        <dbReference type="Proteomes" id="UP000572817"/>
    </source>
</evidence>
<keyword evidence="3" id="KW-1185">Reference proteome</keyword>
<name>A0A8H4N0T1_9PEZI</name>
<evidence type="ECO:0000256" key="1">
    <source>
        <dbReference type="SAM" id="MobiDB-lite"/>
    </source>
</evidence>
<feature type="compositionally biased region" description="Low complexity" evidence="1">
    <location>
        <begin position="142"/>
        <end position="158"/>
    </location>
</feature>
<dbReference type="OrthoDB" id="4161595at2759"/>